<feature type="compositionally biased region" description="Pro residues" evidence="1">
    <location>
        <begin position="147"/>
        <end position="157"/>
    </location>
</feature>
<feature type="compositionally biased region" description="Polar residues" evidence="1">
    <location>
        <begin position="105"/>
        <end position="114"/>
    </location>
</feature>
<evidence type="ECO:0000256" key="1">
    <source>
        <dbReference type="SAM" id="MobiDB-lite"/>
    </source>
</evidence>
<evidence type="ECO:0008006" key="4">
    <source>
        <dbReference type="Google" id="ProtNLM"/>
    </source>
</evidence>
<organism evidence="2 3">
    <name type="scientific">Cymbomonas tetramitiformis</name>
    <dbReference type="NCBI Taxonomy" id="36881"/>
    <lineage>
        <taxon>Eukaryota</taxon>
        <taxon>Viridiplantae</taxon>
        <taxon>Chlorophyta</taxon>
        <taxon>Pyramimonadophyceae</taxon>
        <taxon>Pyramimonadales</taxon>
        <taxon>Pyramimonadaceae</taxon>
        <taxon>Cymbomonas</taxon>
    </lineage>
</organism>
<comment type="caution">
    <text evidence="2">The sequence shown here is derived from an EMBL/GenBank/DDBJ whole genome shotgun (WGS) entry which is preliminary data.</text>
</comment>
<feature type="compositionally biased region" description="Polar residues" evidence="1">
    <location>
        <begin position="1"/>
        <end position="10"/>
    </location>
</feature>
<reference evidence="2 3" key="1">
    <citation type="journal article" date="2015" name="Genome Biol. Evol.">
        <title>Comparative Genomics of a Bacterivorous Green Alga Reveals Evolutionary Causalities and Consequences of Phago-Mixotrophic Mode of Nutrition.</title>
        <authorList>
            <person name="Burns J.A."/>
            <person name="Paasch A."/>
            <person name="Narechania A."/>
            <person name="Kim E."/>
        </authorList>
    </citation>
    <scope>NUCLEOTIDE SEQUENCE [LARGE SCALE GENOMIC DNA]</scope>
    <source>
        <strain evidence="2 3">PLY_AMNH</strain>
    </source>
</reference>
<feature type="region of interest" description="Disordered" evidence="1">
    <location>
        <begin position="256"/>
        <end position="478"/>
    </location>
</feature>
<feature type="region of interest" description="Disordered" evidence="1">
    <location>
        <begin position="1"/>
        <end position="30"/>
    </location>
</feature>
<dbReference type="PANTHER" id="PTHR24216">
    <property type="entry name" value="PAXILLIN-RELATED"/>
    <property type="match status" value="1"/>
</dbReference>
<feature type="non-terminal residue" evidence="2">
    <location>
        <position position="2267"/>
    </location>
</feature>
<dbReference type="PANTHER" id="PTHR24216:SF65">
    <property type="entry name" value="PAXILLIN-LIKE PROTEIN 1"/>
    <property type="match status" value="1"/>
</dbReference>
<proteinExistence type="predicted"/>
<dbReference type="EMBL" id="LGRX02010202">
    <property type="protein sequence ID" value="KAK3270779.1"/>
    <property type="molecule type" value="Genomic_DNA"/>
</dbReference>
<sequence length="2267" mass="248311">MHNSNCTSHVVESVEPAKASRRSRKSIREQGDEKLLLGEAAIVTLAMEKATGRRVTSTVHTRTLRSDDGSIDEECRHSVSQKLVKMTLDFTLSDQVGPSILQAPAQNQQGSRQGSYPAEPFHTPPARQTYDPPDPAPHNTFEAPKPADVPPSSPSPASPLKNTDFPSVPRSLRAGYKSPAGTSTGKSAKYRMARHAAATAASGSRSPKTPDSAHKALQPIRSLVGLDGAGRPKGMLKLGEQIASVLQAWETQAEDVADGPFTPPPWRPNGVASGVPKASKPRSPAYVGAAARRGEEIKRSMLQLGPPPALPAPATPPAAATAVRAQPVRPASPPPSRSRPASEPPQKVLSGKPVPTLAMPTSSTRKGAKKERARPMSPRLLELAKPSRPSGGHAASAAPLLEAPTQPRPQSPQATPRLQELAQPRRMPWDSAQDGWDSAATGSRADPPPPASLPLPVSSSSAPVASIPTPAWTEGAPPSISEEALRNRLSGASGGSPAGSVQLLVARGGFGARGAENDDVDVVFHAAPHAGRAAEETPPVVQPSYTVVHSASPEMTPMYPTSPEMSQFLVAVSGGQGPAADATPREWERVTDPASPEPFPGVPQVQPREASADITQAVITEMDALLLREPDTSLSRMDLAVAAPSVSSSPSAGMRGGIRVLDEEGEHVAVSLAAWEHSLVDREFEVVKREVEIKKCASQVARGQMLLDDHQTEHDQILIGRIQELEVAAKAGRRRMLHMEGTLRRYWVLHGWASVVRLHMKARRSLRQRVQRRRLRAHLLGWRRRRRELRLRSEQVQAAHELSAVISKVNGWLAWQQNVAGKRARHKADALHRQQRSRSVLTRWSAATQQRQLEGNARAQWGAFMLYRCWSAWRFRSLRTMRTRVKLLAFWRRAQHGLTGRMLQRWRLWAWPHRQGTQLRQRTAGRRASLGMRAWQMLAAGRRRAAYLIGRQSGESLRRMQASPPRDPLSAAATEAFVHARMGGVLLEWGQRVAARQGMRRLLGRATERGRSRRLSIALCAWLEGTFATWSTTHHNSRHVDACSQRLRRIRQRVMIAGDLMPAYVALEAILSTAVVRARSPVKERAQIRSAPALHLVAGVARRMKAWATEARERGARERRVWCAAMRWQERRGALALWGWRRACRVSEHARAASARKWARLLGRCLQVWAIVSGLNCRQDLRAADTLWRRRRTRAPLHAWRAHRWRTQACAEQRRRAAGLWAAAASRAALGRWRTEVHRSTTTQWTARWQKLHTFAVWRMMAHGRMTVVASAATRSLWLPLPRSFRLWRSLCRWRAETMVEMMGRGRRWALLSGIRAWCRALQLRAQRSQLVHGAHQRARSRQVAHTLVYCLAAPGEVVAAALQSLPGLAAAAQLASADGCAGGLGGAHAGEGAPPLCCSRRRAARASPEAAELVAELAELRAAGGAAAAVVCSARADAIDARCAARLTHVPGIQKTQRQEFPGVARSQREPGAATNFIVARPARRTEDAVAGHVGRVGAEVALAAALQRRAAAEGAAAPRSLPAALLEGLEVRPGRAPAGEEAGNIRADSLLAAAAESINDGLASSARAEAQGRRGGRAARAAVLEAGAGARAPQHARCGRGLAACCKAPHPRRMAHLDRAMRRQSAWASARPRSAAIPAQGAGRSYDGQVAVGRAQRAAGRRSCGPVPQAGKVGRDRRGPGRLGAVHTGACRPAAEVGTRRPPRGQKERSVGLGGVEGLSSAEACGAATHGGCGCTVGAAQAETAVASMDGGDPVAIGRSVAGEAVRRKQKAASLSSAMLAWGAVTGAKRVREAQLIRHANRHTRHWQAAVVSVWALHGGRRRGLRRLQLLAERRHCRCRRRQALDQWALRTRGAARLVHAFRQPGRLRPSAAAIAGMRHAFDGMGADGLAGDLSTLLIGGQLAAMRVAMGVARGAMARWREVVWRRQRCKELSITCLQLLQRRQAELHVHCMLGWRVWACWRREKHRLALCAEAHLVNTYLAPAFRVWERHTREKLSEIWQDSPGLAHGRPGMSRTRRALFQEAAESRADLGSAPAMDEAWWPMGEEASASEDGGSMRGPEDEEEATPGAAGGIECADHSTRQEIRQERRMRVLGRMATATVAWQHYSSAILGRVITYWWHVSQMRVQRVNQAVALMTAVAEMRVRGVFTIWAQAARASVHHATVTGDLLSRRTQMLHSLSFSWWAEYAMQKKCQRLSTQRGLEYWRDHRVTINFIGWRKWHVKNRQIRVRVTFAIKSMKREKKNAYFREWTGYHRQQRQLSVA</sequence>
<feature type="region of interest" description="Disordered" evidence="1">
    <location>
        <begin position="2050"/>
        <end position="2077"/>
    </location>
</feature>
<feature type="region of interest" description="Disordered" evidence="1">
    <location>
        <begin position="590"/>
        <end position="609"/>
    </location>
</feature>
<evidence type="ECO:0000313" key="2">
    <source>
        <dbReference type="EMBL" id="KAK3270779.1"/>
    </source>
</evidence>
<protein>
    <recommendedName>
        <fullName evidence="4">Sfi1 spindle body domain-containing protein</fullName>
    </recommendedName>
</protein>
<feature type="compositionally biased region" description="Low complexity" evidence="1">
    <location>
        <begin position="317"/>
        <end position="329"/>
    </location>
</feature>
<accession>A0AAE0G375</accession>
<dbReference type="Proteomes" id="UP001190700">
    <property type="component" value="Unassembled WGS sequence"/>
</dbReference>
<feature type="region of interest" description="Disordered" evidence="1">
    <location>
        <begin position="105"/>
        <end position="225"/>
    </location>
</feature>
<name>A0AAE0G375_9CHLO</name>
<evidence type="ECO:0000313" key="3">
    <source>
        <dbReference type="Proteomes" id="UP001190700"/>
    </source>
</evidence>
<keyword evidence="3" id="KW-1185">Reference proteome</keyword>
<feature type="compositionally biased region" description="Low complexity" evidence="1">
    <location>
        <begin position="195"/>
        <end position="206"/>
    </location>
</feature>
<feature type="compositionally biased region" description="Pro residues" evidence="1">
    <location>
        <begin position="305"/>
        <end position="316"/>
    </location>
</feature>
<gene>
    <name evidence="2" type="ORF">CYMTET_20838</name>
</gene>
<feature type="region of interest" description="Disordered" evidence="1">
    <location>
        <begin position="1659"/>
        <end position="1715"/>
    </location>
</feature>
<feature type="compositionally biased region" description="Low complexity" evidence="1">
    <location>
        <begin position="454"/>
        <end position="471"/>
    </location>
</feature>